<evidence type="ECO:0000313" key="7">
    <source>
        <dbReference type="Proteomes" id="UP000637267"/>
    </source>
</evidence>
<dbReference type="RefSeq" id="WP_229709004.1">
    <property type="nucleotide sequence ID" value="NZ_BMLX01000003.1"/>
</dbReference>
<keyword evidence="2" id="KW-0805">Transcription regulation</keyword>
<dbReference type="Pfam" id="PF00126">
    <property type="entry name" value="HTH_1"/>
    <property type="match status" value="1"/>
</dbReference>
<feature type="domain" description="HTH lysR-type" evidence="5">
    <location>
        <begin position="14"/>
        <end position="71"/>
    </location>
</feature>
<dbReference type="EMBL" id="BMLX01000003">
    <property type="protein sequence ID" value="GGP22403.1"/>
    <property type="molecule type" value="Genomic_DNA"/>
</dbReference>
<dbReference type="Gene3D" id="3.40.190.290">
    <property type="match status" value="1"/>
</dbReference>
<dbReference type="PANTHER" id="PTHR30579:SF3">
    <property type="entry name" value="TRANSCRIPTIONAL REGULATORY PROTEIN"/>
    <property type="match status" value="1"/>
</dbReference>
<dbReference type="Gene3D" id="1.10.10.10">
    <property type="entry name" value="Winged helix-like DNA-binding domain superfamily/Winged helix DNA-binding domain"/>
    <property type="match status" value="1"/>
</dbReference>
<evidence type="ECO:0000313" key="6">
    <source>
        <dbReference type="EMBL" id="GGP22403.1"/>
    </source>
</evidence>
<name>A0ABQ2PAY8_9NEIS</name>
<evidence type="ECO:0000256" key="3">
    <source>
        <dbReference type="ARBA" id="ARBA00023125"/>
    </source>
</evidence>
<dbReference type="PROSITE" id="PS50931">
    <property type="entry name" value="HTH_LYSR"/>
    <property type="match status" value="1"/>
</dbReference>
<dbReference type="InterPro" id="IPR036390">
    <property type="entry name" value="WH_DNA-bd_sf"/>
</dbReference>
<evidence type="ECO:0000256" key="1">
    <source>
        <dbReference type="ARBA" id="ARBA00009437"/>
    </source>
</evidence>
<dbReference type="Pfam" id="PF03466">
    <property type="entry name" value="LysR_substrate"/>
    <property type="match status" value="1"/>
</dbReference>
<organism evidence="6 7">
    <name type="scientific">Silvimonas iriomotensis</name>
    <dbReference type="NCBI Taxonomy" id="449662"/>
    <lineage>
        <taxon>Bacteria</taxon>
        <taxon>Pseudomonadati</taxon>
        <taxon>Pseudomonadota</taxon>
        <taxon>Betaproteobacteria</taxon>
        <taxon>Neisseriales</taxon>
        <taxon>Chitinibacteraceae</taxon>
        <taxon>Silvimonas</taxon>
    </lineage>
</organism>
<sequence length="297" mass="32515">MQKSPNTLAGNADLQWDDIRYFLALARQGSLSGAARQLQVEHTTVARRVQALEDTLHLRLFDRLPRGWQLTPEGETLARQAGALEEEALNFTRAALGVGSVQGTVRLAAPPALVSHFLMPRLAPLRQAWPGIDLDILSDTREANLARHEADLALRLTRPSAPGLTARALGEVGFGLYATAHWRDAPPSAWQFLGYDNAMRDAPQQQWLEKTAGARRFVLRCNDLVALREAARAGLGLAVLPHFLASATPELVPVEQPACPVSRTLWLVMHPDVRRSPRVRAVADALIALFPPGQAIL</sequence>
<dbReference type="InterPro" id="IPR005119">
    <property type="entry name" value="LysR_subst-bd"/>
</dbReference>
<dbReference type="SUPFAM" id="SSF53850">
    <property type="entry name" value="Periplasmic binding protein-like II"/>
    <property type="match status" value="1"/>
</dbReference>
<dbReference type="SUPFAM" id="SSF46785">
    <property type="entry name" value="Winged helix' DNA-binding domain"/>
    <property type="match status" value="1"/>
</dbReference>
<dbReference type="InterPro" id="IPR000847">
    <property type="entry name" value="LysR_HTH_N"/>
</dbReference>
<reference evidence="7" key="1">
    <citation type="journal article" date="2019" name="Int. J. Syst. Evol. Microbiol.">
        <title>The Global Catalogue of Microorganisms (GCM) 10K type strain sequencing project: providing services to taxonomists for standard genome sequencing and annotation.</title>
        <authorList>
            <consortium name="The Broad Institute Genomics Platform"/>
            <consortium name="The Broad Institute Genome Sequencing Center for Infectious Disease"/>
            <person name="Wu L."/>
            <person name="Ma J."/>
        </authorList>
    </citation>
    <scope>NUCLEOTIDE SEQUENCE [LARGE SCALE GENOMIC DNA]</scope>
    <source>
        <strain evidence="7">CGMCC 1.8859</strain>
    </source>
</reference>
<evidence type="ECO:0000256" key="2">
    <source>
        <dbReference type="ARBA" id="ARBA00023015"/>
    </source>
</evidence>
<comment type="similarity">
    <text evidence="1">Belongs to the LysR transcriptional regulatory family.</text>
</comment>
<evidence type="ECO:0000259" key="5">
    <source>
        <dbReference type="PROSITE" id="PS50931"/>
    </source>
</evidence>
<proteinExistence type="inferred from homology"/>
<keyword evidence="3" id="KW-0238">DNA-binding</keyword>
<keyword evidence="7" id="KW-1185">Reference proteome</keyword>
<dbReference type="Proteomes" id="UP000637267">
    <property type="component" value="Unassembled WGS sequence"/>
</dbReference>
<protein>
    <submittedName>
        <fullName evidence="6">LysR family transcriptional regulator</fullName>
    </submittedName>
</protein>
<comment type="caution">
    <text evidence="6">The sequence shown here is derived from an EMBL/GenBank/DDBJ whole genome shotgun (WGS) entry which is preliminary data.</text>
</comment>
<gene>
    <name evidence="6" type="ORF">GCM10010970_25060</name>
</gene>
<keyword evidence="4" id="KW-0804">Transcription</keyword>
<dbReference type="InterPro" id="IPR050176">
    <property type="entry name" value="LTTR"/>
</dbReference>
<accession>A0ABQ2PAY8</accession>
<dbReference type="PANTHER" id="PTHR30579">
    <property type="entry name" value="TRANSCRIPTIONAL REGULATOR"/>
    <property type="match status" value="1"/>
</dbReference>
<evidence type="ECO:0000256" key="4">
    <source>
        <dbReference type="ARBA" id="ARBA00023163"/>
    </source>
</evidence>
<dbReference type="InterPro" id="IPR036388">
    <property type="entry name" value="WH-like_DNA-bd_sf"/>
</dbReference>